<dbReference type="InterPro" id="IPR036388">
    <property type="entry name" value="WH-like_DNA-bd_sf"/>
</dbReference>
<keyword evidence="2" id="KW-0238">DNA-binding</keyword>
<evidence type="ECO:0000313" key="6">
    <source>
        <dbReference type="Proteomes" id="UP000595374"/>
    </source>
</evidence>
<dbReference type="SMART" id="SM00421">
    <property type="entry name" value="HTH_LUXR"/>
    <property type="match status" value="1"/>
</dbReference>
<keyword evidence="3" id="KW-0804">Transcription</keyword>
<dbReference type="AlphaFoldDB" id="A0A7T4A0X0"/>
<evidence type="ECO:0000256" key="3">
    <source>
        <dbReference type="ARBA" id="ARBA00023163"/>
    </source>
</evidence>
<dbReference type="SUPFAM" id="SSF46894">
    <property type="entry name" value="C-terminal effector domain of the bipartite response regulators"/>
    <property type="match status" value="1"/>
</dbReference>
<evidence type="ECO:0000259" key="4">
    <source>
        <dbReference type="PROSITE" id="PS50043"/>
    </source>
</evidence>
<dbReference type="InterPro" id="IPR000792">
    <property type="entry name" value="Tscrpt_reg_LuxR_C"/>
</dbReference>
<accession>A0A7T4A0X0</accession>
<protein>
    <submittedName>
        <fullName evidence="5">Helix-turn-helix transcriptional regulator</fullName>
    </submittedName>
</protein>
<dbReference type="PRINTS" id="PR00038">
    <property type="entry name" value="HTHLUXR"/>
</dbReference>
<evidence type="ECO:0000256" key="2">
    <source>
        <dbReference type="ARBA" id="ARBA00023125"/>
    </source>
</evidence>
<keyword evidence="1" id="KW-0805">Transcription regulation</keyword>
<dbReference type="PANTHER" id="PTHR44688">
    <property type="entry name" value="DNA-BINDING TRANSCRIPTIONAL ACTIVATOR DEVR_DOSR"/>
    <property type="match status" value="1"/>
</dbReference>
<gene>
    <name evidence="5" type="ORF">I6H47_04750</name>
</gene>
<dbReference type="Pfam" id="PF00196">
    <property type="entry name" value="GerE"/>
    <property type="match status" value="1"/>
</dbReference>
<evidence type="ECO:0000313" key="5">
    <source>
        <dbReference type="EMBL" id="QQB15266.1"/>
    </source>
</evidence>
<dbReference type="CDD" id="cd06170">
    <property type="entry name" value="LuxR_C_like"/>
    <property type="match status" value="1"/>
</dbReference>
<dbReference type="InterPro" id="IPR029016">
    <property type="entry name" value="GAF-like_dom_sf"/>
</dbReference>
<sequence length="269" mass="29035">MGTEHDERIRRSLDRVRTGTGVDLAFGGVVDDSRGLLLSHFFGPTVGALPGVTLSYDAGLGGRTVALRRPLAVADYVASEAISHHYDGVIRAERLRAIAAAPVVVDRETTVVLYAAFRSDAVIADRILSTLTDEARELEHALIVARAQRLESDAEAARALLTRIRAVHGELRALSAAVTDGRLRRELREIAEGLALPEKREPTVPVSLTERETDVLALVATGMTNREVAEALGLTVLTVKAYMKALMAKLNARTRYAAVIEAQETGLLP</sequence>
<dbReference type="Gene3D" id="1.10.10.10">
    <property type="entry name" value="Winged helix-like DNA-binding domain superfamily/Winged helix DNA-binding domain"/>
    <property type="match status" value="1"/>
</dbReference>
<dbReference type="EMBL" id="CP065989">
    <property type="protein sequence ID" value="QQB15266.1"/>
    <property type="molecule type" value="Genomic_DNA"/>
</dbReference>
<name>A0A7T4A0X0_9MICO</name>
<organism evidence="5 6">
    <name type="scientific">Brevibacterium casei</name>
    <dbReference type="NCBI Taxonomy" id="33889"/>
    <lineage>
        <taxon>Bacteria</taxon>
        <taxon>Bacillati</taxon>
        <taxon>Actinomycetota</taxon>
        <taxon>Actinomycetes</taxon>
        <taxon>Micrococcales</taxon>
        <taxon>Brevibacteriaceae</taxon>
        <taxon>Brevibacterium</taxon>
    </lineage>
</organism>
<feature type="domain" description="HTH luxR-type" evidence="4">
    <location>
        <begin position="201"/>
        <end position="266"/>
    </location>
</feature>
<dbReference type="PANTHER" id="PTHR44688:SF16">
    <property type="entry name" value="DNA-BINDING TRANSCRIPTIONAL ACTIVATOR DEVR_DOSR"/>
    <property type="match status" value="1"/>
</dbReference>
<dbReference type="RefSeq" id="WP_198500287.1">
    <property type="nucleotide sequence ID" value="NZ_CP065989.1"/>
</dbReference>
<dbReference type="Proteomes" id="UP000595374">
    <property type="component" value="Chromosome"/>
</dbReference>
<dbReference type="SUPFAM" id="SSF55781">
    <property type="entry name" value="GAF domain-like"/>
    <property type="match status" value="1"/>
</dbReference>
<reference evidence="5 6" key="1">
    <citation type="submission" date="2020-12" db="EMBL/GenBank/DDBJ databases">
        <title>FDA dAtabase for Regulatory Grade micrObial Sequences (FDA-ARGOS): Supporting development and validation of Infectious Disease Dx tests.</title>
        <authorList>
            <person name="Sproer C."/>
            <person name="Gronow S."/>
            <person name="Severitt S."/>
            <person name="Schroder I."/>
            <person name="Tallon L."/>
            <person name="Sadzewicz L."/>
            <person name="Zhao X."/>
            <person name="Boylan J."/>
            <person name="Ott S."/>
            <person name="Bowen H."/>
            <person name="Vavikolanu K."/>
            <person name="Mehta A."/>
            <person name="Aluvathingal J."/>
            <person name="Nadendla S."/>
            <person name="Lowell S."/>
            <person name="Myers T."/>
            <person name="Yan Y."/>
            <person name="Sichtig H."/>
        </authorList>
    </citation>
    <scope>NUCLEOTIDE SEQUENCE [LARGE SCALE GENOMIC DNA]</scope>
    <source>
        <strain evidence="5 6">FDAARGOS_990</strain>
    </source>
</reference>
<dbReference type="PROSITE" id="PS00622">
    <property type="entry name" value="HTH_LUXR_1"/>
    <property type="match status" value="1"/>
</dbReference>
<dbReference type="PROSITE" id="PS50043">
    <property type="entry name" value="HTH_LUXR_2"/>
    <property type="match status" value="1"/>
</dbReference>
<proteinExistence type="predicted"/>
<dbReference type="GO" id="GO:0006355">
    <property type="term" value="P:regulation of DNA-templated transcription"/>
    <property type="evidence" value="ECO:0007669"/>
    <property type="project" value="InterPro"/>
</dbReference>
<dbReference type="GO" id="GO:0003677">
    <property type="term" value="F:DNA binding"/>
    <property type="evidence" value="ECO:0007669"/>
    <property type="project" value="UniProtKB-KW"/>
</dbReference>
<evidence type="ECO:0000256" key="1">
    <source>
        <dbReference type="ARBA" id="ARBA00023015"/>
    </source>
</evidence>
<dbReference type="InterPro" id="IPR016032">
    <property type="entry name" value="Sig_transdc_resp-reg_C-effctor"/>
</dbReference>
<dbReference type="Gene3D" id="3.30.450.40">
    <property type="match status" value="1"/>
</dbReference>